<dbReference type="Proteomes" id="UP001201449">
    <property type="component" value="Unassembled WGS sequence"/>
</dbReference>
<feature type="domain" description="Competence protein CoiA-like N-terminal" evidence="1">
    <location>
        <begin position="20"/>
        <end position="49"/>
    </location>
</feature>
<dbReference type="EMBL" id="JAKEVZ010000006">
    <property type="protein sequence ID" value="MCF1751386.1"/>
    <property type="molecule type" value="Genomic_DNA"/>
</dbReference>
<dbReference type="InterPro" id="IPR057253">
    <property type="entry name" value="CoiA-like_N"/>
</dbReference>
<evidence type="ECO:0000313" key="2">
    <source>
        <dbReference type="EMBL" id="MCF1751386.1"/>
    </source>
</evidence>
<dbReference type="Pfam" id="PF25164">
    <property type="entry name" value="CoiA_N"/>
    <property type="match status" value="1"/>
</dbReference>
<organism evidence="2 3">
    <name type="scientific">Mariniradius sediminis</name>
    <dbReference type="NCBI Taxonomy" id="2909237"/>
    <lineage>
        <taxon>Bacteria</taxon>
        <taxon>Pseudomonadati</taxon>
        <taxon>Bacteroidota</taxon>
        <taxon>Cytophagia</taxon>
        <taxon>Cytophagales</taxon>
        <taxon>Cyclobacteriaceae</taxon>
        <taxon>Mariniradius</taxon>
    </lineage>
</organism>
<evidence type="ECO:0000313" key="3">
    <source>
        <dbReference type="Proteomes" id="UP001201449"/>
    </source>
</evidence>
<keyword evidence="3" id="KW-1185">Reference proteome</keyword>
<name>A0ABS9BW36_9BACT</name>
<gene>
    <name evidence="2" type="ORF">L0U89_09925</name>
</gene>
<sequence length="235" mass="27878">MIWALVNNEKIEATPGARGTCPICNGKLLSKCGAVIVWHWAHFKDENCDSWYEPESFWHKHWKMTFGKENAEIGIEKEGKRHIADIRTVQNVIIELQNSPISMPVIKEREDFYGERMLWLINGEDFKKNLSVKDYWEDEDYLELKSLPRPPVRWVRRSEEIKKEANGEFFYWKSPRKSWANVQRHLFIDFGEDSLFLVQGGMGTSQIRGVYISKEKFIRKYGGDYEYYRQNLIDK</sequence>
<protein>
    <recommendedName>
        <fullName evidence="1">Competence protein CoiA-like N-terminal domain-containing protein</fullName>
    </recommendedName>
</protein>
<reference evidence="2 3" key="1">
    <citation type="submission" date="2022-01" db="EMBL/GenBank/DDBJ databases">
        <title>Mariniradius saccharolyticus sp. nov., isolated from sediment of a river.</title>
        <authorList>
            <person name="Liu H."/>
        </authorList>
    </citation>
    <scope>NUCLEOTIDE SEQUENCE [LARGE SCALE GENOMIC DNA]</scope>
    <source>
        <strain evidence="2 3">RY-2</strain>
    </source>
</reference>
<evidence type="ECO:0000259" key="1">
    <source>
        <dbReference type="Pfam" id="PF25164"/>
    </source>
</evidence>
<accession>A0ABS9BW36</accession>
<comment type="caution">
    <text evidence="2">The sequence shown here is derived from an EMBL/GenBank/DDBJ whole genome shotgun (WGS) entry which is preliminary data.</text>
</comment>
<dbReference type="RefSeq" id="WP_234861378.1">
    <property type="nucleotide sequence ID" value="NZ_JAKEVZ010000006.1"/>
</dbReference>
<proteinExistence type="predicted"/>